<comment type="similarity">
    <text evidence="1">Belongs to the cytidine and deoxycytidylate deaminase family. ADAT2 subfamily.</text>
</comment>
<evidence type="ECO:0000313" key="10">
    <source>
        <dbReference type="EMBL" id="AOU99626.1"/>
    </source>
</evidence>
<dbReference type="Proteomes" id="UP000095401">
    <property type="component" value="Chromosome"/>
</dbReference>
<dbReference type="KEGG" id="aprs:BI364_08145"/>
<comment type="cofactor">
    <cofactor evidence="8">
        <name>Zn(2+)</name>
        <dbReference type="ChEBI" id="CHEBI:29105"/>
    </cofactor>
    <text evidence="8">Binds 1 zinc ion per subunit.</text>
</comment>
<evidence type="ECO:0000256" key="1">
    <source>
        <dbReference type="ARBA" id="ARBA00010669"/>
    </source>
</evidence>
<feature type="domain" description="CMP/dCMP-type deaminase" evidence="9">
    <location>
        <begin position="1"/>
        <end position="107"/>
    </location>
</feature>
<dbReference type="EMBL" id="CP017415">
    <property type="protein sequence ID" value="AOU99626.1"/>
    <property type="molecule type" value="Genomic_DNA"/>
</dbReference>
<gene>
    <name evidence="8" type="primary">tadA</name>
    <name evidence="10" type="ORF">BI364_08145</name>
</gene>
<feature type="binding site" evidence="8">
    <location>
        <position position="76"/>
    </location>
    <ligand>
        <name>Zn(2+)</name>
        <dbReference type="ChEBI" id="CHEBI:29105"/>
        <note>catalytic</note>
    </ligand>
</feature>
<keyword evidence="5 8" id="KW-0378">Hydrolase</keyword>
<dbReference type="PANTHER" id="PTHR11079:SF202">
    <property type="entry name" value="TRNA-SPECIFIC ADENOSINE DEAMINASE"/>
    <property type="match status" value="1"/>
</dbReference>
<dbReference type="GO" id="GO:0002100">
    <property type="term" value="P:tRNA wobble adenosine to inosine editing"/>
    <property type="evidence" value="ECO:0007669"/>
    <property type="project" value="UniProtKB-UniRule"/>
</dbReference>
<dbReference type="HAMAP" id="MF_00972">
    <property type="entry name" value="tRNA_aden_deaminase"/>
    <property type="match status" value="1"/>
</dbReference>
<evidence type="ECO:0000256" key="5">
    <source>
        <dbReference type="ARBA" id="ARBA00022801"/>
    </source>
</evidence>
<evidence type="ECO:0000256" key="6">
    <source>
        <dbReference type="ARBA" id="ARBA00022833"/>
    </source>
</evidence>
<dbReference type="GO" id="GO:0008270">
    <property type="term" value="F:zinc ion binding"/>
    <property type="evidence" value="ECO:0007669"/>
    <property type="project" value="UniProtKB-UniRule"/>
</dbReference>
<dbReference type="Gene3D" id="3.40.140.10">
    <property type="entry name" value="Cytidine Deaminase, domain 2"/>
    <property type="match status" value="1"/>
</dbReference>
<evidence type="ECO:0000313" key="11">
    <source>
        <dbReference type="Proteomes" id="UP000095401"/>
    </source>
</evidence>
<feature type="binding site" evidence="8">
    <location>
        <position position="79"/>
    </location>
    <ligand>
        <name>Zn(2+)</name>
        <dbReference type="ChEBI" id="CHEBI:29105"/>
        <note>catalytic</note>
    </ligand>
</feature>
<keyword evidence="4 8" id="KW-0479">Metal-binding</keyword>
<feature type="active site" description="Proton donor" evidence="8">
    <location>
        <position position="48"/>
    </location>
</feature>
<evidence type="ECO:0000256" key="8">
    <source>
        <dbReference type="HAMAP-Rule" id="MF_00972"/>
    </source>
</evidence>
<dbReference type="InterPro" id="IPR016192">
    <property type="entry name" value="APOBEC/CMP_deaminase_Zn-bd"/>
</dbReference>
<keyword evidence="11" id="KW-1185">Reference proteome</keyword>
<organism evidence="10 11">
    <name type="scientific">Acidihalobacter yilgarnensis</name>
    <dbReference type="NCBI Taxonomy" id="2819280"/>
    <lineage>
        <taxon>Bacteria</taxon>
        <taxon>Pseudomonadati</taxon>
        <taxon>Pseudomonadota</taxon>
        <taxon>Gammaproteobacteria</taxon>
        <taxon>Chromatiales</taxon>
        <taxon>Ectothiorhodospiraceae</taxon>
        <taxon>Acidihalobacter</taxon>
    </lineage>
</organism>
<reference evidence="11" key="1">
    <citation type="submission" date="2016-09" db="EMBL/GenBank/DDBJ databases">
        <title>Acidihalobacter prosperus F5.</title>
        <authorList>
            <person name="Khaleque H.N."/>
            <person name="Ramsay J.P."/>
            <person name="Kaksonen A.H."/>
            <person name="Boxall N.J."/>
            <person name="Watkin E.L.J."/>
        </authorList>
    </citation>
    <scope>NUCLEOTIDE SEQUENCE [LARGE SCALE GENOMIC DNA]</scope>
    <source>
        <strain evidence="11">F5</strain>
    </source>
</reference>
<dbReference type="GO" id="GO:0052717">
    <property type="term" value="F:tRNA-specific adenosine-34 deaminase activity"/>
    <property type="evidence" value="ECO:0007669"/>
    <property type="project" value="UniProtKB-UniRule"/>
</dbReference>
<dbReference type="CDD" id="cd01285">
    <property type="entry name" value="nucleoside_deaminase"/>
    <property type="match status" value="1"/>
</dbReference>
<dbReference type="PANTHER" id="PTHR11079">
    <property type="entry name" value="CYTOSINE DEAMINASE FAMILY MEMBER"/>
    <property type="match status" value="1"/>
</dbReference>
<dbReference type="NCBIfam" id="NF008113">
    <property type="entry name" value="PRK10860.1"/>
    <property type="match status" value="1"/>
</dbReference>
<dbReference type="SUPFAM" id="SSF53927">
    <property type="entry name" value="Cytidine deaminase-like"/>
    <property type="match status" value="1"/>
</dbReference>
<sequence length="143" mass="15263">MRRALTLADKAGDSGEVPVGAILVRDRQVLGEGWNQPVGTHDPTAHAEILALRAAARAVGNYRLMGSTLYVTLEPCSMCAGAMLHARISRVVFGAYDPRTGAAGSVFDTLQSPHNLHGLEVKGGVLADLAAERLKAFFLARRR</sequence>
<feature type="binding site" evidence="8">
    <location>
        <position position="46"/>
    </location>
    <ligand>
        <name>Zn(2+)</name>
        <dbReference type="ChEBI" id="CHEBI:29105"/>
        <note>catalytic</note>
    </ligand>
</feature>
<dbReference type="AlphaFoldDB" id="A0A1D8IT32"/>
<dbReference type="InterPro" id="IPR016193">
    <property type="entry name" value="Cytidine_deaminase-like"/>
</dbReference>
<name>A0A1D8IT32_9GAMM</name>
<keyword evidence="6 8" id="KW-0862">Zinc</keyword>
<comment type="function">
    <text evidence="8">Catalyzes the deamination of adenosine to inosine at the wobble position 34 of tRNA(Arg2).</text>
</comment>
<keyword evidence="3 8" id="KW-0819">tRNA processing</keyword>
<accession>A0A1D8IT32</accession>
<comment type="catalytic activity">
    <reaction evidence="7 8">
        <text>adenosine(34) in tRNA + H2O + H(+) = inosine(34) in tRNA + NH4(+)</text>
        <dbReference type="Rhea" id="RHEA:43168"/>
        <dbReference type="Rhea" id="RHEA-COMP:10373"/>
        <dbReference type="Rhea" id="RHEA-COMP:10374"/>
        <dbReference type="ChEBI" id="CHEBI:15377"/>
        <dbReference type="ChEBI" id="CHEBI:15378"/>
        <dbReference type="ChEBI" id="CHEBI:28938"/>
        <dbReference type="ChEBI" id="CHEBI:74411"/>
        <dbReference type="ChEBI" id="CHEBI:82852"/>
        <dbReference type="EC" id="3.5.4.33"/>
    </reaction>
</comment>
<evidence type="ECO:0000256" key="2">
    <source>
        <dbReference type="ARBA" id="ARBA00011738"/>
    </source>
</evidence>
<comment type="subunit">
    <text evidence="2 8">Homodimer.</text>
</comment>
<dbReference type="InterPro" id="IPR002125">
    <property type="entry name" value="CMP_dCMP_dom"/>
</dbReference>
<proteinExistence type="inferred from homology"/>
<evidence type="ECO:0000256" key="3">
    <source>
        <dbReference type="ARBA" id="ARBA00022694"/>
    </source>
</evidence>
<evidence type="ECO:0000259" key="9">
    <source>
        <dbReference type="PROSITE" id="PS51747"/>
    </source>
</evidence>
<dbReference type="InterPro" id="IPR028883">
    <property type="entry name" value="tRNA_aden_deaminase"/>
</dbReference>
<dbReference type="PROSITE" id="PS00903">
    <property type="entry name" value="CYT_DCMP_DEAMINASES_1"/>
    <property type="match status" value="1"/>
</dbReference>
<evidence type="ECO:0000256" key="4">
    <source>
        <dbReference type="ARBA" id="ARBA00022723"/>
    </source>
</evidence>
<dbReference type="EC" id="3.5.4.33" evidence="8"/>
<protein>
    <recommendedName>
        <fullName evidence="8">tRNA-specific adenosine deaminase</fullName>
        <ecNumber evidence="8">3.5.4.33</ecNumber>
    </recommendedName>
</protein>
<dbReference type="PROSITE" id="PS51747">
    <property type="entry name" value="CYT_DCMP_DEAMINASES_2"/>
    <property type="match status" value="1"/>
</dbReference>
<dbReference type="RefSeq" id="WP_070079972.1">
    <property type="nucleotide sequence ID" value="NZ_CP017415.1"/>
</dbReference>
<dbReference type="FunFam" id="3.40.140.10:FF:000005">
    <property type="entry name" value="tRNA-specific adenosine deaminase"/>
    <property type="match status" value="1"/>
</dbReference>
<evidence type="ECO:0000256" key="7">
    <source>
        <dbReference type="ARBA" id="ARBA00048045"/>
    </source>
</evidence>
<dbReference type="Pfam" id="PF00383">
    <property type="entry name" value="dCMP_cyt_deam_1"/>
    <property type="match status" value="1"/>
</dbReference>